<accession>A0ACB6R4V1</accession>
<comment type="caution">
    <text evidence="1">The sequence shown here is derived from an EMBL/GenBank/DDBJ whole genome shotgun (WGS) entry which is preliminary data.</text>
</comment>
<keyword evidence="2" id="KW-1185">Reference proteome</keyword>
<gene>
    <name evidence="1" type="ORF">BDR25DRAFT_385675</name>
</gene>
<sequence length="168" mass="18040">MPPKAQKKEETGDSDKGFRWTAENDRKLLILTLGYTGSISAEDIDKFVTAMPGTTFNGVRIRYNKLRVEQRNMHTKAGISVPACSGMGKAAAPAISASEKKTVGEKKPAAEKKTAAAGKGRKRAAKDMTDSNGEGQSDEGVPGKKMKTGKPKKDLGGIKEEEEEQVDI</sequence>
<protein>
    <submittedName>
        <fullName evidence="1">Uncharacterized protein</fullName>
    </submittedName>
</protein>
<reference evidence="1" key="1">
    <citation type="journal article" date="2020" name="Stud. Mycol.">
        <title>101 Dothideomycetes genomes: a test case for predicting lifestyles and emergence of pathogens.</title>
        <authorList>
            <person name="Haridas S."/>
            <person name="Albert R."/>
            <person name="Binder M."/>
            <person name="Bloem J."/>
            <person name="Labutti K."/>
            <person name="Salamov A."/>
            <person name="Andreopoulos B."/>
            <person name="Baker S."/>
            <person name="Barry K."/>
            <person name="Bills G."/>
            <person name="Bluhm B."/>
            <person name="Cannon C."/>
            <person name="Castanera R."/>
            <person name="Culley D."/>
            <person name="Daum C."/>
            <person name="Ezra D."/>
            <person name="Gonzalez J."/>
            <person name="Henrissat B."/>
            <person name="Kuo A."/>
            <person name="Liang C."/>
            <person name="Lipzen A."/>
            <person name="Lutzoni F."/>
            <person name="Magnuson J."/>
            <person name="Mondo S."/>
            <person name="Nolan M."/>
            <person name="Ohm R."/>
            <person name="Pangilinan J."/>
            <person name="Park H.-J."/>
            <person name="Ramirez L."/>
            <person name="Alfaro M."/>
            <person name="Sun H."/>
            <person name="Tritt A."/>
            <person name="Yoshinaga Y."/>
            <person name="Zwiers L.-H."/>
            <person name="Turgeon B."/>
            <person name="Goodwin S."/>
            <person name="Spatafora J."/>
            <person name="Crous P."/>
            <person name="Grigoriev I."/>
        </authorList>
    </citation>
    <scope>NUCLEOTIDE SEQUENCE</scope>
    <source>
        <strain evidence="1">ATCC 200398</strain>
    </source>
</reference>
<dbReference type="Proteomes" id="UP000799755">
    <property type="component" value="Unassembled WGS sequence"/>
</dbReference>
<dbReference type="EMBL" id="MU003498">
    <property type="protein sequence ID" value="KAF2474211.1"/>
    <property type="molecule type" value="Genomic_DNA"/>
</dbReference>
<proteinExistence type="predicted"/>
<name>A0ACB6R4V1_9PLEO</name>
<evidence type="ECO:0000313" key="2">
    <source>
        <dbReference type="Proteomes" id="UP000799755"/>
    </source>
</evidence>
<organism evidence="1 2">
    <name type="scientific">Lindgomyces ingoldianus</name>
    <dbReference type="NCBI Taxonomy" id="673940"/>
    <lineage>
        <taxon>Eukaryota</taxon>
        <taxon>Fungi</taxon>
        <taxon>Dikarya</taxon>
        <taxon>Ascomycota</taxon>
        <taxon>Pezizomycotina</taxon>
        <taxon>Dothideomycetes</taxon>
        <taxon>Pleosporomycetidae</taxon>
        <taxon>Pleosporales</taxon>
        <taxon>Lindgomycetaceae</taxon>
        <taxon>Lindgomyces</taxon>
    </lineage>
</organism>
<evidence type="ECO:0000313" key="1">
    <source>
        <dbReference type="EMBL" id="KAF2474211.1"/>
    </source>
</evidence>